<dbReference type="Pfam" id="PF20736">
    <property type="entry name" value="Glyco_hydro127M"/>
    <property type="match status" value="1"/>
</dbReference>
<evidence type="ECO:0000259" key="2">
    <source>
        <dbReference type="Pfam" id="PF07944"/>
    </source>
</evidence>
<feature type="domain" description="Non-reducing end beta-L-arabinofuranosidase-like GH127 middle" evidence="3">
    <location>
        <begin position="438"/>
        <end position="529"/>
    </location>
</feature>
<dbReference type="InterPro" id="IPR012878">
    <property type="entry name" value="Beta-AFase-like_GH127_cat"/>
</dbReference>
<feature type="chain" id="PRO_5029821925" description="DUF1680 family protein" evidence="1">
    <location>
        <begin position="24"/>
        <end position="677"/>
    </location>
</feature>
<dbReference type="Pfam" id="PF07944">
    <property type="entry name" value="Beta-AFase-like_GH127_cat"/>
    <property type="match status" value="1"/>
</dbReference>
<dbReference type="InterPro" id="IPR049046">
    <property type="entry name" value="Beta-AFase-like_GH127_middle"/>
</dbReference>
<name>A0A7K1TH66_9BACT</name>
<proteinExistence type="predicted"/>
<dbReference type="PANTHER" id="PTHR31151:SF0">
    <property type="entry name" value="PROLINE-TRNA LIGASE (DUF1680)"/>
    <property type="match status" value="1"/>
</dbReference>
<evidence type="ECO:0000259" key="3">
    <source>
        <dbReference type="Pfam" id="PF20736"/>
    </source>
</evidence>
<dbReference type="RefSeq" id="WP_157566627.1">
    <property type="nucleotide sequence ID" value="NZ_WQKZ01000003.1"/>
</dbReference>
<evidence type="ECO:0000313" key="4">
    <source>
        <dbReference type="EMBL" id="MVN77521.1"/>
    </source>
</evidence>
<feature type="signal peptide" evidence="1">
    <location>
        <begin position="1"/>
        <end position="23"/>
    </location>
</feature>
<dbReference type="GO" id="GO:0005975">
    <property type="term" value="P:carbohydrate metabolic process"/>
    <property type="evidence" value="ECO:0007669"/>
    <property type="project" value="InterPro"/>
</dbReference>
<dbReference type="EMBL" id="WQKZ01000003">
    <property type="protein sequence ID" value="MVN77521.1"/>
    <property type="molecule type" value="Genomic_DNA"/>
</dbReference>
<dbReference type="SUPFAM" id="SSF48208">
    <property type="entry name" value="Six-hairpin glycosidases"/>
    <property type="match status" value="1"/>
</dbReference>
<reference evidence="4 5" key="1">
    <citation type="submission" date="2019-12" db="EMBL/GenBank/DDBJ databases">
        <title>Hymenobacter sp. HMF4947 Genome sequencing and assembly.</title>
        <authorList>
            <person name="Kang H."/>
            <person name="Cha I."/>
            <person name="Kim H."/>
            <person name="Joh K."/>
        </authorList>
    </citation>
    <scope>NUCLEOTIDE SEQUENCE [LARGE SCALE GENOMIC DNA]</scope>
    <source>
        <strain evidence="4 5">HMF4947</strain>
    </source>
</reference>
<organism evidence="4 5">
    <name type="scientific">Hymenobacter ginkgonis</name>
    <dbReference type="NCBI Taxonomy" id="2682976"/>
    <lineage>
        <taxon>Bacteria</taxon>
        <taxon>Pseudomonadati</taxon>
        <taxon>Bacteroidota</taxon>
        <taxon>Cytophagia</taxon>
        <taxon>Cytophagales</taxon>
        <taxon>Hymenobacteraceae</taxon>
        <taxon>Hymenobacter</taxon>
    </lineage>
</organism>
<dbReference type="PANTHER" id="PTHR31151">
    <property type="entry name" value="PROLINE-TRNA LIGASE (DUF1680)"/>
    <property type="match status" value="1"/>
</dbReference>
<keyword evidence="5" id="KW-1185">Reference proteome</keyword>
<keyword evidence="1" id="KW-0732">Signal</keyword>
<gene>
    <name evidence="4" type="ORF">GO988_14390</name>
</gene>
<dbReference type="InterPro" id="IPR008928">
    <property type="entry name" value="6-hairpin_glycosidase_sf"/>
</dbReference>
<sequence length="677" mass="75541">MKFPPFARWGLAVLLLSGASSEAQPTAALAPLAYYELAPGTSRPTGWLGKQLEIMRDHSTGHLDETYPKLRDRNGWLGGTGDGWEETPYWLDGAVPLAHLLQDKPLLAKVQRYIDWAIANQRPSGYFGPLTKAEQQAGHLLDIRGTQGEDWWPRMVMLKVLQQHYQATHDNRIIPFLTKYFRYQLANLQAAPLGQWSEWSTVRGGDNLLVVYWLYRQTNEPFLRELGELIYQQTTPWTTYLGNRDWVMEAAANQTSAHWMNRHGVNVAMGLKLPVVYAQAHPDQPQLPQALRTGWQDIMTLHGLPSGMFSADEDLHGNLPTQGTELCAVVEAMYSLEQAAALTGDLTYLDALERIAYNALPTQTTDDYENRQYFQVANQVQVARGVFDFSLPFEHGMNNVFGQYAGYTCCTANMHQGWTKFATHLWYATPAKGLAALEYAPNTLTTTVNGNVPVAIKEDTAYPFGEEVSFVIDLKKPTAFPLVLRVPAWCPEATVLLNGQPLRTDGGGQLISIARTWRTHDRLTLRLPMVVRTSNWARNSRALERGPLVYALKITEQWQENRHADEGPYFTIIPGSPWNYGLPHAVVEGPTRTTTVAVKPLAASANDFYWNATNAPVTITVSGRRIPAWQLDAGVAPQPVTPRDGVYKGAVEAASETLTFIPYGCTKLRVVALPVIP</sequence>
<feature type="domain" description="Non-reducing end beta-L-arabinofuranosidase-like GH127 catalytic" evidence="2">
    <location>
        <begin position="89"/>
        <end position="422"/>
    </location>
</feature>
<evidence type="ECO:0000256" key="1">
    <source>
        <dbReference type="SAM" id="SignalP"/>
    </source>
</evidence>
<evidence type="ECO:0000313" key="5">
    <source>
        <dbReference type="Proteomes" id="UP000441336"/>
    </source>
</evidence>
<dbReference type="Proteomes" id="UP000441336">
    <property type="component" value="Unassembled WGS sequence"/>
</dbReference>
<protein>
    <recommendedName>
        <fullName evidence="6">DUF1680 family protein</fullName>
    </recommendedName>
</protein>
<comment type="caution">
    <text evidence="4">The sequence shown here is derived from an EMBL/GenBank/DDBJ whole genome shotgun (WGS) entry which is preliminary data.</text>
</comment>
<evidence type="ECO:0008006" key="6">
    <source>
        <dbReference type="Google" id="ProtNLM"/>
    </source>
</evidence>
<accession>A0A7K1TH66</accession>
<dbReference type="AlphaFoldDB" id="A0A7K1TH66"/>